<dbReference type="GO" id="GO:0008999">
    <property type="term" value="F:protein-N-terminal-alanine acetyltransferase activity"/>
    <property type="evidence" value="ECO:0007669"/>
    <property type="project" value="TreeGrafter"/>
</dbReference>
<sequence length="174" mass="19708">MTRNSLVKLALITLKDAEALLEFELDNKAWFEEFIPPREEGFYSIQGVQQHIREFLLDYQCNEMIPLLIKSLDNQIIGRINLTNLDSVRRSAHLGYRVGKASTNQGVAKWAVSEVTKLVEQKGIKKVFAYAALENPASQKVLTNNGFQPVKVVQDYAELHGKSIDCIEFRLLVG</sequence>
<comment type="similarity">
    <text evidence="3">Belongs to the acetyltransferase family. RimJ subfamily.</text>
</comment>
<dbReference type="AlphaFoldDB" id="A0A0A0SI58"/>
<dbReference type="InterPro" id="IPR000182">
    <property type="entry name" value="GNAT_dom"/>
</dbReference>
<dbReference type="Gene3D" id="3.40.630.30">
    <property type="match status" value="1"/>
</dbReference>
<feature type="domain" description="N-acetyltransferase" evidence="4">
    <location>
        <begin position="7"/>
        <end position="165"/>
    </location>
</feature>
<dbReference type="PROSITE" id="PS51186">
    <property type="entry name" value="GNAT"/>
    <property type="match status" value="1"/>
</dbReference>
<evidence type="ECO:0000313" key="6">
    <source>
        <dbReference type="Proteomes" id="UP000030071"/>
    </source>
</evidence>
<accession>A0A0A0SI58</accession>
<evidence type="ECO:0000256" key="1">
    <source>
        <dbReference type="ARBA" id="ARBA00022679"/>
    </source>
</evidence>
<dbReference type="GO" id="GO:0005737">
    <property type="term" value="C:cytoplasm"/>
    <property type="evidence" value="ECO:0007669"/>
    <property type="project" value="TreeGrafter"/>
</dbReference>
<dbReference type="HOGENOM" id="CLU_013985_40_2_6"/>
<reference evidence="5 6" key="1">
    <citation type="submission" date="2014-08" db="EMBL/GenBank/DDBJ databases">
        <title>First Complete Genome Sequence of the Shellfish Pathogen Vibrio tubiashii.</title>
        <authorList>
            <person name="Richards G.P."/>
            <person name="Needleman D.S."/>
            <person name="Watson M.A."/>
            <person name="Bono J.L."/>
        </authorList>
    </citation>
    <scope>NUCLEOTIDE SEQUENCE [LARGE SCALE GENOMIC DNA]</scope>
    <source>
        <strain evidence="5 6">ATCC 19109</strain>
    </source>
</reference>
<dbReference type="KEGG" id="vtu:IX91_19190"/>
<dbReference type="EMBL" id="CP009355">
    <property type="protein sequence ID" value="AIW16225.1"/>
    <property type="molecule type" value="Genomic_DNA"/>
</dbReference>
<dbReference type="InterPro" id="IPR016181">
    <property type="entry name" value="Acyl_CoA_acyltransferase"/>
</dbReference>
<name>A0A0A0SI58_9VIBR</name>
<evidence type="ECO:0000259" key="4">
    <source>
        <dbReference type="PROSITE" id="PS51186"/>
    </source>
</evidence>
<evidence type="ECO:0000256" key="2">
    <source>
        <dbReference type="ARBA" id="ARBA00023315"/>
    </source>
</evidence>
<dbReference type="Proteomes" id="UP000030071">
    <property type="component" value="Chromosome 2"/>
</dbReference>
<dbReference type="Pfam" id="PF13302">
    <property type="entry name" value="Acetyltransf_3"/>
    <property type="match status" value="1"/>
</dbReference>
<gene>
    <name evidence="5" type="ORF">IX91_19190</name>
</gene>
<dbReference type="PANTHER" id="PTHR43792">
    <property type="entry name" value="GNAT FAMILY, PUTATIVE (AFU_ORTHOLOGUE AFUA_3G00765)-RELATED-RELATED"/>
    <property type="match status" value="1"/>
</dbReference>
<dbReference type="InterPro" id="IPR051531">
    <property type="entry name" value="N-acetyltransferase"/>
</dbReference>
<evidence type="ECO:0000256" key="3">
    <source>
        <dbReference type="ARBA" id="ARBA00038502"/>
    </source>
</evidence>
<proteinExistence type="inferred from homology"/>
<evidence type="ECO:0000313" key="5">
    <source>
        <dbReference type="EMBL" id="AIW16225.1"/>
    </source>
</evidence>
<organism evidence="5 6">
    <name type="scientific">Vibrio tubiashii ATCC 19109</name>
    <dbReference type="NCBI Taxonomy" id="1051646"/>
    <lineage>
        <taxon>Bacteria</taxon>
        <taxon>Pseudomonadati</taxon>
        <taxon>Pseudomonadota</taxon>
        <taxon>Gammaproteobacteria</taxon>
        <taxon>Vibrionales</taxon>
        <taxon>Vibrionaceae</taxon>
        <taxon>Vibrio</taxon>
        <taxon>Vibrio oreintalis group</taxon>
    </lineage>
</organism>
<protein>
    <submittedName>
        <fullName evidence="5">GCN5 family acetyltransferase</fullName>
    </submittedName>
</protein>
<dbReference type="PATRIC" id="fig|1051646.9.peg.3756"/>
<dbReference type="STRING" id="1051646.IX91_19190"/>
<dbReference type="eggNOG" id="COG1670">
    <property type="taxonomic scope" value="Bacteria"/>
</dbReference>
<keyword evidence="2" id="KW-0012">Acyltransferase</keyword>
<dbReference type="SUPFAM" id="SSF55729">
    <property type="entry name" value="Acyl-CoA N-acyltransferases (Nat)"/>
    <property type="match status" value="1"/>
</dbReference>
<dbReference type="PANTHER" id="PTHR43792:SF8">
    <property type="entry name" value="[RIBOSOMAL PROTEIN US5]-ALANINE N-ACETYLTRANSFERASE"/>
    <property type="match status" value="1"/>
</dbReference>
<keyword evidence="1 5" id="KW-0808">Transferase</keyword>